<proteinExistence type="predicted"/>
<dbReference type="Proteomes" id="UP000814128">
    <property type="component" value="Unassembled WGS sequence"/>
</dbReference>
<reference evidence="1" key="1">
    <citation type="submission" date="2021-02" db="EMBL/GenBank/DDBJ databases">
        <authorList>
            <consortium name="DOE Joint Genome Institute"/>
            <person name="Ahrendt S."/>
            <person name="Looney B.P."/>
            <person name="Miyauchi S."/>
            <person name="Morin E."/>
            <person name="Drula E."/>
            <person name="Courty P.E."/>
            <person name="Chicoki N."/>
            <person name="Fauchery L."/>
            <person name="Kohler A."/>
            <person name="Kuo A."/>
            <person name="Labutti K."/>
            <person name="Pangilinan J."/>
            <person name="Lipzen A."/>
            <person name="Riley R."/>
            <person name="Andreopoulos W."/>
            <person name="He G."/>
            <person name="Johnson J."/>
            <person name="Barry K.W."/>
            <person name="Grigoriev I.V."/>
            <person name="Nagy L."/>
            <person name="Hibbett D."/>
            <person name="Henrissat B."/>
            <person name="Matheny P.B."/>
            <person name="Labbe J."/>
            <person name="Martin F."/>
        </authorList>
    </citation>
    <scope>NUCLEOTIDE SEQUENCE</scope>
    <source>
        <strain evidence="1">EC-137</strain>
    </source>
</reference>
<organism evidence="1 2">
    <name type="scientific">Vararia minispora EC-137</name>
    <dbReference type="NCBI Taxonomy" id="1314806"/>
    <lineage>
        <taxon>Eukaryota</taxon>
        <taxon>Fungi</taxon>
        <taxon>Dikarya</taxon>
        <taxon>Basidiomycota</taxon>
        <taxon>Agaricomycotina</taxon>
        <taxon>Agaricomycetes</taxon>
        <taxon>Russulales</taxon>
        <taxon>Lachnocladiaceae</taxon>
        <taxon>Vararia</taxon>
    </lineage>
</organism>
<accession>A0ACB8QCM0</accession>
<evidence type="ECO:0000313" key="2">
    <source>
        <dbReference type="Proteomes" id="UP000814128"/>
    </source>
</evidence>
<protein>
    <submittedName>
        <fullName evidence="1">Peptidase family M1-domain-containing protein</fullName>
    </submittedName>
</protein>
<gene>
    <name evidence="1" type="ORF">K488DRAFT_88758</name>
</gene>
<reference evidence="1" key="2">
    <citation type="journal article" date="2022" name="New Phytol.">
        <title>Evolutionary transition to the ectomycorrhizal habit in the genomes of a hyperdiverse lineage of mushroom-forming fungi.</title>
        <authorList>
            <person name="Looney B."/>
            <person name="Miyauchi S."/>
            <person name="Morin E."/>
            <person name="Drula E."/>
            <person name="Courty P.E."/>
            <person name="Kohler A."/>
            <person name="Kuo A."/>
            <person name="LaButti K."/>
            <person name="Pangilinan J."/>
            <person name="Lipzen A."/>
            <person name="Riley R."/>
            <person name="Andreopoulos W."/>
            <person name="He G."/>
            <person name="Johnson J."/>
            <person name="Nolan M."/>
            <person name="Tritt A."/>
            <person name="Barry K.W."/>
            <person name="Grigoriev I.V."/>
            <person name="Nagy L.G."/>
            <person name="Hibbett D."/>
            <person name="Henrissat B."/>
            <person name="Matheny P.B."/>
            <person name="Labbe J."/>
            <person name="Martin F.M."/>
        </authorList>
    </citation>
    <scope>NUCLEOTIDE SEQUENCE</scope>
    <source>
        <strain evidence="1">EC-137</strain>
    </source>
</reference>
<name>A0ACB8QCM0_9AGAM</name>
<keyword evidence="2" id="KW-1185">Reference proteome</keyword>
<comment type="caution">
    <text evidence="1">The sequence shown here is derived from an EMBL/GenBank/DDBJ whole genome shotgun (WGS) entry which is preliminary data.</text>
</comment>
<dbReference type="EMBL" id="MU273677">
    <property type="protein sequence ID" value="KAI0029430.1"/>
    <property type="molecule type" value="Genomic_DNA"/>
</dbReference>
<evidence type="ECO:0000313" key="1">
    <source>
        <dbReference type="EMBL" id="KAI0029430.1"/>
    </source>
</evidence>
<sequence>MSAPVKTADAYRLPTNVKPTHYDVTIRTDLEKEAFEGIVKIQIEVKEATATITLNAAAELQLSPATLYVSSSSQPITLSQASFDAGTQRVAYALPEELPANTKAELHVGFVGKLTDSMVGYYKSSSPGGIYALTQFEPTDARRAIPCWDEPLLKATFAVTMISRKGTISLCNTAAVEEVPKPDALTEALYAGIKEGEWVATRFATTPPMSTYLLAFANGNFEYLESNYVSPLSGKTRPLRIYATKDLIGQAKFCLEVTERAVPVYEKVFDVEFPLSKLDTLVAHDFDAGAMENWGLITGRTSAMLVDPNSLDLQRKMRVAGTQSHEIAHMWFGDITTMAWWDNLYLNEGFATVMGESIILNKLFPEWRVNSQFINDNLNQALRLDAKLSSHPIEVDVPDANQINQIFDTLSYAKAASVLRMLSEYVGEDKFLKGVSIYLKKHLFANSVSRNLWEGVAEATGRDIPKLMDPWVSKMGFPVLSVKETTDSIVVRQDRFLEDGPAKPEDNETIWTVPLSILSYKDDKPLRDNSAVLDTREATFKIDTSKPFKLNAETTGVYRVLYEPERLAAIANEAAKPDSIFSLNDRIGLVHDAMALAKSGHLKISAALTLVDALRDDEENLVWEGISDNLGIVRGTWWENQSVVDGLDAFRRALFGPLVRRLGFEYSGSDSAATTQLRTIAIKQAASAKDEEVVKVLLDRFKKFAAGDEKILSGDLYTTACVTAVKHGGQEGYDAVYKIFESRHPVASLHIASIVGLGAAKDSKLLDRTFDAALNKARAQDVLYFFSGLSQNIDARRPLRDFFEKNYDTLYDKFATTFTTKYLVSMTYSGFSSQTDLEHADRFFEGKDISKYNMSLAQAQDSVRSKIRWIERSTDDITQWLEQWQKTGTKL</sequence>